<dbReference type="InterPro" id="IPR007246">
    <property type="entry name" value="Gaa1"/>
</dbReference>
<dbReference type="PANTHER" id="PTHR13304">
    <property type="entry name" value="GLYCOSYLPHOSPHATIDYLINOSITOL ANCHOR ATTACHMENT 1 PROTEIN"/>
    <property type="match status" value="1"/>
</dbReference>
<feature type="transmembrane region" description="Helical" evidence="2">
    <location>
        <begin position="537"/>
        <end position="558"/>
    </location>
</feature>
<dbReference type="GO" id="GO:0016255">
    <property type="term" value="P:attachment of GPI anchor to protein"/>
    <property type="evidence" value="ECO:0007669"/>
    <property type="project" value="TreeGrafter"/>
</dbReference>
<keyword evidence="2" id="KW-0472">Membrane</keyword>
<dbReference type="OrthoDB" id="445301at2759"/>
<evidence type="ECO:0000256" key="2">
    <source>
        <dbReference type="SAM" id="Phobius"/>
    </source>
</evidence>
<reference evidence="3" key="1">
    <citation type="submission" date="2020-07" db="EMBL/GenBank/DDBJ databases">
        <title>Draft Genome Sequence of a Deep-Sea Yeast, Naganishia (Cryptococcus) liquefaciens strain N6.</title>
        <authorList>
            <person name="Han Y.W."/>
            <person name="Kajitani R."/>
            <person name="Morimoto H."/>
            <person name="Parhat M."/>
            <person name="Tsubouchi H."/>
            <person name="Bakenova O."/>
            <person name="Ogata M."/>
            <person name="Argunhan B."/>
            <person name="Aoki R."/>
            <person name="Kajiwara S."/>
            <person name="Itoh T."/>
            <person name="Iwasaki H."/>
        </authorList>
    </citation>
    <scope>NUCLEOTIDE SEQUENCE</scope>
    <source>
        <strain evidence="3">N6</strain>
    </source>
</reference>
<feature type="transmembrane region" description="Helical" evidence="2">
    <location>
        <begin position="606"/>
        <end position="625"/>
    </location>
</feature>
<protein>
    <recommendedName>
        <fullName evidence="5">Gaa1-domain-containing protein</fullName>
    </recommendedName>
</protein>
<dbReference type="GO" id="GO:0042765">
    <property type="term" value="C:GPI-anchor transamidase complex"/>
    <property type="evidence" value="ECO:0007669"/>
    <property type="project" value="InterPro"/>
</dbReference>
<evidence type="ECO:0000313" key="3">
    <source>
        <dbReference type="EMBL" id="GHJ86250.1"/>
    </source>
</evidence>
<feature type="compositionally biased region" description="Polar residues" evidence="1">
    <location>
        <begin position="201"/>
        <end position="210"/>
    </location>
</feature>
<feature type="transmembrane region" description="Helical" evidence="2">
    <location>
        <begin position="578"/>
        <end position="600"/>
    </location>
</feature>
<feature type="region of interest" description="Disordered" evidence="1">
    <location>
        <begin position="201"/>
        <end position="220"/>
    </location>
</feature>
<comment type="caution">
    <text evidence="3">The sequence shown here is derived from an EMBL/GenBank/DDBJ whole genome shotgun (WGS) entry which is preliminary data.</text>
</comment>
<gene>
    <name evidence="3" type="ORF">NliqN6_2652</name>
</gene>
<keyword evidence="2" id="KW-1133">Transmembrane helix</keyword>
<feature type="transmembrane region" description="Helical" evidence="2">
    <location>
        <begin position="505"/>
        <end position="525"/>
    </location>
</feature>
<feature type="compositionally biased region" description="Polar residues" evidence="1">
    <location>
        <begin position="18"/>
        <end position="32"/>
    </location>
</feature>
<dbReference type="PANTHER" id="PTHR13304:SF0">
    <property type="entry name" value="GLYCOSYLPHOSPHATIDYLINOSITOL ANCHOR ATTACHMENT 1 PROTEIN"/>
    <property type="match status" value="1"/>
</dbReference>
<feature type="transmembrane region" description="Helical" evidence="2">
    <location>
        <begin position="660"/>
        <end position="677"/>
    </location>
</feature>
<feature type="region of interest" description="Disordered" evidence="1">
    <location>
        <begin position="1"/>
        <end position="32"/>
    </location>
</feature>
<keyword evidence="2" id="KW-0812">Transmembrane</keyword>
<evidence type="ECO:0000313" key="4">
    <source>
        <dbReference type="Proteomes" id="UP000620104"/>
    </source>
</evidence>
<organism evidence="3 4">
    <name type="scientific">Naganishia liquefaciens</name>
    <dbReference type="NCBI Taxonomy" id="104408"/>
    <lineage>
        <taxon>Eukaryota</taxon>
        <taxon>Fungi</taxon>
        <taxon>Dikarya</taxon>
        <taxon>Basidiomycota</taxon>
        <taxon>Agaricomycotina</taxon>
        <taxon>Tremellomycetes</taxon>
        <taxon>Filobasidiales</taxon>
        <taxon>Filobasidiaceae</taxon>
        <taxon>Naganishia</taxon>
    </lineage>
</organism>
<name>A0A8H3TT94_9TREE</name>
<feature type="transmembrane region" description="Helical" evidence="2">
    <location>
        <begin position="61"/>
        <end position="82"/>
    </location>
</feature>
<dbReference type="EMBL" id="BLZA01000017">
    <property type="protein sequence ID" value="GHJ86250.1"/>
    <property type="molecule type" value="Genomic_DNA"/>
</dbReference>
<accession>A0A8H3TT94</accession>
<feature type="transmembrane region" description="Helical" evidence="2">
    <location>
        <begin position="637"/>
        <end position="654"/>
    </location>
</feature>
<evidence type="ECO:0008006" key="5">
    <source>
        <dbReference type="Google" id="ProtNLM"/>
    </source>
</evidence>
<keyword evidence="4" id="KW-1185">Reference proteome</keyword>
<sequence>MWSSLGARLGRRRKPGNESINSTAASHKTSQPRWNNNTIAILAVSRAVRQRKIQGRIRNKIAPSLSTALPILGFLWLLALPLDRWGRNTYFDENAIQPGQVKTFWDWGDVHLADQWLEGIESIWNNGWNSSRTRSDYLVNELRKLNIPADTQEYTYSSTLPHQSGINTYAVIAPPRASGTETIIISANWLSLSHATSFDSPGSNSSNMTQEGHIRDSSDVSMRNPNLRGIAEVLTFAAFLRGQNHWAKEFVIVFGDGYADGLEAFLAAYHGTQKRGLQAEKLKLAPQGVVWNALNVDYPGHSFSHLGIYYENVNGALPNQDLINTVTHVAQWTAGVPVRLHSLSADLEPVICPTWLPRAGCEMLQRHEVQEYVRGAKHLLQHSKYAALGRMSGSHGVFARYRIDAVTLFAEPASGPHGFHALGIVMESTLRSMNNLLERLHASFFFYLLPHPGWFHKIGSFLPAAICIGAGLTIRGLRLWVDAGWEAVGASDASKCRWVRRNRQIHISVTIIAASLMISWCTYRLREFLIMRSATPAWLSRVADTMLNLLPSLLAYAIGRSRLSEGQKVPEAAFQTRVVILTTASLATITSGAFISAVAMTNFPQAIFFGCLLFFTLEIGMWWTLHRATSQNRSTTFLGASVLSLAAIAFSAYYSPASFTWALTSLMASQIFAVSLGKSPRMYQSTTLPILASMIILEISTRHSLTVFLHLIASVLGQVESEPTLVRMLFQESVMFGNRFVAQWQGFVTALQLVARVILHLHVQGDL</sequence>
<evidence type="ECO:0000256" key="1">
    <source>
        <dbReference type="SAM" id="MobiDB-lite"/>
    </source>
</evidence>
<dbReference type="Proteomes" id="UP000620104">
    <property type="component" value="Unassembled WGS sequence"/>
</dbReference>
<dbReference type="Pfam" id="PF04114">
    <property type="entry name" value="Gaa1"/>
    <property type="match status" value="1"/>
</dbReference>
<feature type="transmembrane region" description="Helical" evidence="2">
    <location>
        <begin position="454"/>
        <end position="474"/>
    </location>
</feature>
<proteinExistence type="predicted"/>
<dbReference type="AlphaFoldDB" id="A0A8H3TT94"/>